<organism evidence="2 3">
    <name type="scientific">Diaporthe helianthi</name>
    <dbReference type="NCBI Taxonomy" id="158607"/>
    <lineage>
        <taxon>Eukaryota</taxon>
        <taxon>Fungi</taxon>
        <taxon>Dikarya</taxon>
        <taxon>Ascomycota</taxon>
        <taxon>Pezizomycotina</taxon>
        <taxon>Sordariomycetes</taxon>
        <taxon>Sordariomycetidae</taxon>
        <taxon>Diaporthales</taxon>
        <taxon>Diaporthaceae</taxon>
        <taxon>Diaporthe</taxon>
    </lineage>
</organism>
<gene>
    <name evidence="2" type="ORF">DHEL01_v212609</name>
</gene>
<dbReference type="OrthoDB" id="5243366at2759"/>
<feature type="region of interest" description="Disordered" evidence="1">
    <location>
        <begin position="163"/>
        <end position="227"/>
    </location>
</feature>
<dbReference type="InParanoid" id="A0A2P5HFJ1"/>
<name>A0A2P5HFJ1_DIAHE</name>
<protein>
    <submittedName>
        <fullName evidence="2">Uncharacterized protein</fullName>
    </submittedName>
</protein>
<evidence type="ECO:0000313" key="3">
    <source>
        <dbReference type="Proteomes" id="UP000094444"/>
    </source>
</evidence>
<evidence type="ECO:0000256" key="1">
    <source>
        <dbReference type="SAM" id="MobiDB-lite"/>
    </source>
</evidence>
<reference evidence="2" key="1">
    <citation type="submission" date="2017-09" db="EMBL/GenBank/DDBJ databases">
        <title>Polyketide synthases of a Diaporthe helianthi virulent isolate.</title>
        <authorList>
            <person name="Baroncelli R."/>
        </authorList>
    </citation>
    <scope>NUCLEOTIDE SEQUENCE [LARGE SCALE GENOMIC DNA]</scope>
    <source>
        <strain evidence="2">7/96</strain>
    </source>
</reference>
<comment type="caution">
    <text evidence="2">The sequence shown here is derived from an EMBL/GenBank/DDBJ whole genome shotgun (WGS) entry which is preliminary data.</text>
</comment>
<keyword evidence="3" id="KW-1185">Reference proteome</keyword>
<dbReference type="AlphaFoldDB" id="A0A2P5HFJ1"/>
<evidence type="ECO:0000313" key="2">
    <source>
        <dbReference type="EMBL" id="POS68999.1"/>
    </source>
</evidence>
<proteinExistence type="predicted"/>
<dbReference type="Proteomes" id="UP000094444">
    <property type="component" value="Unassembled WGS sequence"/>
</dbReference>
<accession>A0A2P5HFJ1</accession>
<sequence>METGKKRIIGDFEEERDPKRVATEAIWLAKDSSSNNSHASASGLGWSRWGDEDDLQWCLETTRDRVYEKIKVLVGVKSLNPGKMELEEKNARNRVYEDMYTNGCGIDGARASAIIVEYRIDAQLWKDHVQSRTKEEFPWKLPEIFQQDEGYADFMRSKRPVDEQKLAIRHQPSITEPTKKEPAKKTATKPPSTKKEAEKTGPSKSDKAKKEPTKIYTGGKGEPTTWGPETMSIIFGEIFGAEARFEGMGGFELPMERGIIHVTTKKAMEEAATLLPDSVQINPVSLGWGCGKLCLQFAPHVVPGRDDFQLRLCHLAWTWCLLLQWKQGCKFSL</sequence>
<dbReference type="EMBL" id="MAVT02002807">
    <property type="protein sequence ID" value="POS68999.1"/>
    <property type="molecule type" value="Genomic_DNA"/>
</dbReference>
<feature type="compositionally biased region" description="Basic and acidic residues" evidence="1">
    <location>
        <begin position="193"/>
        <end position="213"/>
    </location>
</feature>